<dbReference type="AlphaFoldDB" id="A0A4D4MEH1"/>
<dbReference type="EMBL" id="BJHX01000002">
    <property type="protein sequence ID" value="GDY69757.1"/>
    <property type="molecule type" value="Genomic_DNA"/>
</dbReference>
<dbReference type="GO" id="GO:0005737">
    <property type="term" value="C:cytoplasm"/>
    <property type="evidence" value="ECO:0007669"/>
    <property type="project" value="TreeGrafter"/>
</dbReference>
<protein>
    <submittedName>
        <fullName evidence="5">Transcriptional regulator</fullName>
    </submittedName>
</protein>
<dbReference type="Gene3D" id="1.10.10.10">
    <property type="entry name" value="Winged helix-like DNA-binding domain superfamily/Winged helix DNA-binding domain"/>
    <property type="match status" value="1"/>
</dbReference>
<sequence length="944" mass="101543">MDETTVVTGGVPGAGTGPAGDTEFPPVGRECERALLDGLLDALTERGGALLLSGDPGTGKSMLLGYTAGRCRTTVLRARGVESEAVLPYTVLADLLLPLRPYFTELPPGQRRALEGCLALADVAGPNPYAVCAGALGVLAAAGEVRPLLVVVDDLHWVDPSSRQVLQFVARRLTTERVALVMAVQPGAEEDGPWASVPRVALGPLAEDDCWTLLRRHGLDRTDPAADRLVRLSLGNPLVLVEYAGMLARMRATGATQWDEMWEAPGPLVERAWRGQLRALPHRTREALVYVAACRTPDLALLTKALAADGTDLDALDAAERTGLVRIRDGVCELRHPVLRPVVLGQCTTARRLQVYRRLAALSSDELRTWYLAAAAPGPDEAVAGRLAADAEQARRRNALAAAACAWHRAAELSPDPADAARRLLEAARDAFCGGTARDAARWCEQALVHSRDPRLTADIGLLRGQACTWLGDPARAHRLLVDAARAVEPVDRPRACLLYGAAVAPAMMDGRLRHASDIAARCQELADDGRDTQRRHAAVMRAKAQALGGDVPTGRAALLALLDESHSPVAMDIARGPEERQIAMDIAQGLSWTDDGEAARPVLDAVIECTRRDSSPTLLSYALLGRCEVEMWSHWQQARADAAEALRWAEEFGLLAMSGYALIQLARLDGLRGDTAACEERIARYEHWCGGRLRGLDMFARGTLGAAALTAGDPDTCRTHLEAAFRMADGMGLVNPSLMPWVADLAEASLRTGARERAVAVADWLAERAEATALAWPAAAYARCRVMLARTAQEAADWLATAELAHSKREMPFERARTRLVAGEVLRRFRRPSAAQEPLLAAQRTFTALGAAPWAARARAEVAAAGHRTAVRQTEPSLTELLTPQEFQVARAIGEGLSNVEAAAALFLSRKTIEAHLTRVYRKLGIRSRSDLARCMAHAGAVG</sequence>
<dbReference type="CDD" id="cd06170">
    <property type="entry name" value="LuxR_C_like"/>
    <property type="match status" value="1"/>
</dbReference>
<dbReference type="Proteomes" id="UP000302139">
    <property type="component" value="Unassembled WGS sequence"/>
</dbReference>
<dbReference type="GeneID" id="41537569"/>
<dbReference type="OMA" id="LELHWMW"/>
<dbReference type="InterPro" id="IPR027417">
    <property type="entry name" value="P-loop_NTPase"/>
</dbReference>
<dbReference type="PRINTS" id="PR00038">
    <property type="entry name" value="HTHLUXR"/>
</dbReference>
<evidence type="ECO:0000313" key="5">
    <source>
        <dbReference type="EMBL" id="GDY69757.1"/>
    </source>
</evidence>
<comment type="caution">
    <text evidence="5">The sequence shown here is derived from an EMBL/GenBank/DDBJ whole genome shotgun (WGS) entry which is preliminary data.</text>
</comment>
<gene>
    <name evidence="5" type="ORF">SAV14893_091500</name>
</gene>
<dbReference type="SUPFAM" id="SSF52540">
    <property type="entry name" value="P-loop containing nucleoside triphosphate hydrolases"/>
    <property type="match status" value="1"/>
</dbReference>
<name>A0A4D4MEH1_STRAX</name>
<dbReference type="PROSITE" id="PS50043">
    <property type="entry name" value="HTH_LUXR_2"/>
    <property type="match status" value="1"/>
</dbReference>
<feature type="region of interest" description="Disordered" evidence="3">
    <location>
        <begin position="1"/>
        <end position="25"/>
    </location>
</feature>
<accession>A0A4D4MEH1</accession>
<evidence type="ECO:0000259" key="4">
    <source>
        <dbReference type="PROSITE" id="PS50043"/>
    </source>
</evidence>
<dbReference type="SUPFAM" id="SSF46894">
    <property type="entry name" value="C-terminal effector domain of the bipartite response regulators"/>
    <property type="match status" value="1"/>
</dbReference>
<dbReference type="InterPro" id="IPR041664">
    <property type="entry name" value="AAA_16"/>
</dbReference>
<dbReference type="InterPro" id="IPR036388">
    <property type="entry name" value="WH-like_DNA-bd_sf"/>
</dbReference>
<proteinExistence type="predicted"/>
<dbReference type="PANTHER" id="PTHR16305">
    <property type="entry name" value="TESTICULAR SOLUBLE ADENYLYL CYCLASE"/>
    <property type="match status" value="1"/>
</dbReference>
<evidence type="ECO:0000256" key="1">
    <source>
        <dbReference type="ARBA" id="ARBA00022741"/>
    </source>
</evidence>
<dbReference type="GO" id="GO:0005524">
    <property type="term" value="F:ATP binding"/>
    <property type="evidence" value="ECO:0007669"/>
    <property type="project" value="UniProtKB-KW"/>
</dbReference>
<dbReference type="RefSeq" id="WP_010981837.1">
    <property type="nucleotide sequence ID" value="NZ_BAABTN010000037.1"/>
</dbReference>
<dbReference type="GO" id="GO:0006355">
    <property type="term" value="P:regulation of DNA-templated transcription"/>
    <property type="evidence" value="ECO:0007669"/>
    <property type="project" value="InterPro"/>
</dbReference>
<keyword evidence="2" id="KW-0067">ATP-binding</keyword>
<evidence type="ECO:0000256" key="3">
    <source>
        <dbReference type="SAM" id="MobiDB-lite"/>
    </source>
</evidence>
<evidence type="ECO:0000256" key="2">
    <source>
        <dbReference type="ARBA" id="ARBA00022840"/>
    </source>
</evidence>
<dbReference type="GO" id="GO:0003677">
    <property type="term" value="F:DNA binding"/>
    <property type="evidence" value="ECO:0007669"/>
    <property type="project" value="InterPro"/>
</dbReference>
<dbReference type="InterPro" id="IPR016032">
    <property type="entry name" value="Sig_transdc_resp-reg_C-effctor"/>
</dbReference>
<organism evidence="5 6">
    <name type="scientific">Streptomyces avermitilis</name>
    <dbReference type="NCBI Taxonomy" id="33903"/>
    <lineage>
        <taxon>Bacteria</taxon>
        <taxon>Bacillati</taxon>
        <taxon>Actinomycetota</taxon>
        <taxon>Actinomycetes</taxon>
        <taxon>Kitasatosporales</taxon>
        <taxon>Streptomycetaceae</taxon>
        <taxon>Streptomyces</taxon>
    </lineage>
</organism>
<feature type="domain" description="HTH luxR-type" evidence="4">
    <location>
        <begin position="876"/>
        <end position="941"/>
    </location>
</feature>
<keyword evidence="1" id="KW-0547">Nucleotide-binding</keyword>
<dbReference type="InterPro" id="IPR000792">
    <property type="entry name" value="Tscrpt_reg_LuxR_C"/>
</dbReference>
<dbReference type="GO" id="GO:0004016">
    <property type="term" value="F:adenylate cyclase activity"/>
    <property type="evidence" value="ECO:0007669"/>
    <property type="project" value="TreeGrafter"/>
</dbReference>
<dbReference type="Pfam" id="PF13191">
    <property type="entry name" value="AAA_16"/>
    <property type="match status" value="1"/>
</dbReference>
<dbReference type="SMART" id="SM00421">
    <property type="entry name" value="HTH_LUXR"/>
    <property type="match status" value="1"/>
</dbReference>
<dbReference type="Pfam" id="PF00196">
    <property type="entry name" value="GerE"/>
    <property type="match status" value="1"/>
</dbReference>
<reference evidence="5 6" key="1">
    <citation type="submission" date="2019-04" db="EMBL/GenBank/DDBJ databases">
        <title>Draft genome sequences of Streptomyces avermitilis NBRC 14893.</title>
        <authorList>
            <person name="Komaki H."/>
            <person name="Tamura T."/>
            <person name="Hosoyama A."/>
        </authorList>
    </citation>
    <scope>NUCLEOTIDE SEQUENCE [LARGE SCALE GENOMIC DNA]</scope>
    <source>
        <strain evidence="5 6">NBRC 14893</strain>
    </source>
</reference>
<dbReference type="PANTHER" id="PTHR16305:SF35">
    <property type="entry name" value="TRANSCRIPTIONAL ACTIVATOR DOMAIN"/>
    <property type="match status" value="1"/>
</dbReference>
<evidence type="ECO:0000313" key="6">
    <source>
        <dbReference type="Proteomes" id="UP000302139"/>
    </source>
</evidence>